<organism evidence="2 3">
    <name type="scientific">Carex littledalei</name>
    <dbReference type="NCBI Taxonomy" id="544730"/>
    <lineage>
        <taxon>Eukaryota</taxon>
        <taxon>Viridiplantae</taxon>
        <taxon>Streptophyta</taxon>
        <taxon>Embryophyta</taxon>
        <taxon>Tracheophyta</taxon>
        <taxon>Spermatophyta</taxon>
        <taxon>Magnoliopsida</taxon>
        <taxon>Liliopsida</taxon>
        <taxon>Poales</taxon>
        <taxon>Cyperaceae</taxon>
        <taxon>Cyperoideae</taxon>
        <taxon>Cariceae</taxon>
        <taxon>Carex</taxon>
        <taxon>Carex subgen. Euthyceras</taxon>
    </lineage>
</organism>
<sequence>MKYLREKIVEKILDMAFTVAIGEIISYVTAWCWNQARVQEMRRKFEELLVRAKMVNPTAQQSNTANLLVQQLLRELQNEAEQGKELLDGQLTPVNLSNAKERFERIRVVASKLNDLLLSNAREAGVHPKIKGPQFKPRYLNRRTRFQVLRSYNCS</sequence>
<gene>
    <name evidence="2" type="ORF">FCM35_KLT20990</name>
</gene>
<evidence type="ECO:0000313" key="2">
    <source>
        <dbReference type="EMBL" id="KAF3334386.1"/>
    </source>
</evidence>
<feature type="transmembrane region" description="Helical" evidence="1">
    <location>
        <begin position="12"/>
        <end position="33"/>
    </location>
</feature>
<name>A0A833RE49_9POAL</name>
<accession>A0A833RE49</accession>
<keyword evidence="3" id="KW-1185">Reference proteome</keyword>
<reference evidence="2" key="1">
    <citation type="submission" date="2020-01" db="EMBL/GenBank/DDBJ databases">
        <title>Genome sequence of Kobresia littledalei, the first chromosome-level genome in the family Cyperaceae.</title>
        <authorList>
            <person name="Qu G."/>
        </authorList>
    </citation>
    <scope>NUCLEOTIDE SEQUENCE</scope>
    <source>
        <strain evidence="2">C.B.Clarke</strain>
        <tissue evidence="2">Leaf</tissue>
    </source>
</reference>
<proteinExistence type="predicted"/>
<evidence type="ECO:0000256" key="1">
    <source>
        <dbReference type="SAM" id="Phobius"/>
    </source>
</evidence>
<keyword evidence="1" id="KW-1133">Transmembrane helix</keyword>
<comment type="caution">
    <text evidence="2">The sequence shown here is derived from an EMBL/GenBank/DDBJ whole genome shotgun (WGS) entry which is preliminary data.</text>
</comment>
<keyword evidence="1" id="KW-0472">Membrane</keyword>
<evidence type="ECO:0000313" key="3">
    <source>
        <dbReference type="Proteomes" id="UP000623129"/>
    </source>
</evidence>
<keyword evidence="1" id="KW-0812">Transmembrane</keyword>
<dbReference type="AlphaFoldDB" id="A0A833RE49"/>
<dbReference type="EMBL" id="SWLB01000009">
    <property type="protein sequence ID" value="KAF3334386.1"/>
    <property type="molecule type" value="Genomic_DNA"/>
</dbReference>
<protein>
    <submittedName>
        <fullName evidence="2">Uncharacterized protein</fullName>
    </submittedName>
</protein>
<dbReference type="Proteomes" id="UP000623129">
    <property type="component" value="Unassembled WGS sequence"/>
</dbReference>